<protein>
    <submittedName>
        <fullName evidence="2">Uncharacterized protein</fullName>
    </submittedName>
</protein>
<evidence type="ECO:0000256" key="1">
    <source>
        <dbReference type="SAM" id="MobiDB-lite"/>
    </source>
</evidence>
<evidence type="ECO:0000313" key="3">
    <source>
        <dbReference type="Proteomes" id="UP001501072"/>
    </source>
</evidence>
<name>A0ABN1T5H6_9ACTN</name>
<evidence type="ECO:0000313" key="2">
    <source>
        <dbReference type="EMBL" id="GAA1015199.1"/>
    </source>
</evidence>
<comment type="caution">
    <text evidence="2">The sequence shown here is derived from an EMBL/GenBank/DDBJ whole genome shotgun (WGS) entry which is preliminary data.</text>
</comment>
<feature type="region of interest" description="Disordered" evidence="1">
    <location>
        <begin position="91"/>
        <end position="110"/>
    </location>
</feature>
<reference evidence="2 3" key="1">
    <citation type="journal article" date="2019" name="Int. J. Syst. Evol. Microbiol.">
        <title>The Global Catalogue of Microorganisms (GCM) 10K type strain sequencing project: providing services to taxonomists for standard genome sequencing and annotation.</title>
        <authorList>
            <consortium name="The Broad Institute Genomics Platform"/>
            <consortium name="The Broad Institute Genome Sequencing Center for Infectious Disease"/>
            <person name="Wu L."/>
            <person name="Ma J."/>
        </authorList>
    </citation>
    <scope>NUCLEOTIDE SEQUENCE [LARGE SCALE GENOMIC DNA]</scope>
    <source>
        <strain evidence="2 3">JCM 11269</strain>
    </source>
</reference>
<feature type="region of interest" description="Disordered" evidence="1">
    <location>
        <begin position="1"/>
        <end position="74"/>
    </location>
</feature>
<gene>
    <name evidence="2" type="ORF">GCM10009564_46980</name>
</gene>
<accession>A0ABN1T5H6</accession>
<dbReference type="Proteomes" id="UP001501072">
    <property type="component" value="Unassembled WGS sequence"/>
</dbReference>
<proteinExistence type="predicted"/>
<keyword evidence="3" id="KW-1185">Reference proteome</keyword>
<dbReference type="EMBL" id="BAAAHU010000062">
    <property type="protein sequence ID" value="GAA1015199.1"/>
    <property type="molecule type" value="Genomic_DNA"/>
</dbReference>
<organism evidence="2 3">
    <name type="scientific">Streptomyces thermogriseus</name>
    <dbReference type="NCBI Taxonomy" id="75292"/>
    <lineage>
        <taxon>Bacteria</taxon>
        <taxon>Bacillati</taxon>
        <taxon>Actinomycetota</taxon>
        <taxon>Actinomycetes</taxon>
        <taxon>Kitasatosporales</taxon>
        <taxon>Streptomycetaceae</taxon>
        <taxon>Streptomyces</taxon>
    </lineage>
</organism>
<sequence>MLGSSGVFACPLLPGGQPQREGRRHRRPGQDHGPRRRRAAPRIPLVNASRAASASPGTRCATAGAPPSVSRAASGADAGISWRWTAAPMEPSTAVPVAPPNSLDVSIEET</sequence>